<proteinExistence type="predicted"/>
<reference evidence="1" key="1">
    <citation type="submission" date="2023-10" db="EMBL/GenBank/DDBJ databases">
        <authorList>
            <person name="Rodriguez Cubillos JULIANA M."/>
            <person name="De Vega J."/>
        </authorList>
    </citation>
    <scope>NUCLEOTIDE SEQUENCE</scope>
</reference>
<dbReference type="Proteomes" id="UP001177021">
    <property type="component" value="Unassembled WGS sequence"/>
</dbReference>
<evidence type="ECO:0000313" key="1">
    <source>
        <dbReference type="EMBL" id="CAJ2672631.1"/>
    </source>
</evidence>
<keyword evidence="2" id="KW-1185">Reference proteome</keyword>
<evidence type="ECO:0000313" key="2">
    <source>
        <dbReference type="Proteomes" id="UP001177021"/>
    </source>
</evidence>
<comment type="caution">
    <text evidence="1">The sequence shown here is derived from an EMBL/GenBank/DDBJ whole genome shotgun (WGS) entry which is preliminary data.</text>
</comment>
<protein>
    <submittedName>
        <fullName evidence="1">Uncharacterized protein</fullName>
    </submittedName>
</protein>
<organism evidence="1 2">
    <name type="scientific">Trifolium pratense</name>
    <name type="common">Red clover</name>
    <dbReference type="NCBI Taxonomy" id="57577"/>
    <lineage>
        <taxon>Eukaryota</taxon>
        <taxon>Viridiplantae</taxon>
        <taxon>Streptophyta</taxon>
        <taxon>Embryophyta</taxon>
        <taxon>Tracheophyta</taxon>
        <taxon>Spermatophyta</taxon>
        <taxon>Magnoliopsida</taxon>
        <taxon>eudicotyledons</taxon>
        <taxon>Gunneridae</taxon>
        <taxon>Pentapetalae</taxon>
        <taxon>rosids</taxon>
        <taxon>fabids</taxon>
        <taxon>Fabales</taxon>
        <taxon>Fabaceae</taxon>
        <taxon>Papilionoideae</taxon>
        <taxon>50 kb inversion clade</taxon>
        <taxon>NPAAA clade</taxon>
        <taxon>Hologalegina</taxon>
        <taxon>IRL clade</taxon>
        <taxon>Trifolieae</taxon>
        <taxon>Trifolium</taxon>
    </lineage>
</organism>
<dbReference type="EMBL" id="CASHSV030000716">
    <property type="protein sequence ID" value="CAJ2672631.1"/>
    <property type="molecule type" value="Genomic_DNA"/>
</dbReference>
<accession>A0ACB0LW31</accession>
<sequence length="1354" mass="153178">MMTCRLALATPHWFALEIVSAVSLFVVALALRRRRTITSCTTLLQYHVATVPRLLQYRGATVPRCYSTALLQYRVATVPRCYSVLLVLFSAKLLLVILLEFSRFPFYHYCSIVFMASMNEKHNFCVRFTGKNYPAWEFQFRMYVKGEGLWSHLDDVSKAPLKTTDLDEWEIKDAKIISWILSTIDPQMINNLRAFSTAQEMWNYLKRIYDQDNDAKRFQLEQEIANYKQGNMSVQEYYSGFLNLWTEHSAIIHAKVPKSSLAVVQEVYNTSRRDQFLMKLRPEFEVVRGALLNRNPVPSLDTCVGELLREERLATQGIMSHDSVISEPVTVAYAAQSRGNGHDLRHIQCFSCKQFGHFASGCSKMFCNYCKKRDHIISDCPIRPPRRTQRPVQAFHASTSSEVGPSITSTSTDGALQSEIIQQMNIQIADGNALSITNVGDLNSDFRDVLVSPGLASNLLSVGQLVDNNCNVNFSRDGCLAQEQVSGKVIAKGPKVGRLFPLQFISSHLSFACNNVLNSYEDWHRKLGHPNSVVLSHLFKNRLLGNKNIVSNASLSCSVCKLAKSKTLPFPSGAYRASTCFEMIHSDVWVFSMFKKFLTYVETQFHGSVKIFRSDSGGEYMSHEFQEFLQQKGILSQRSCPNTPQQNGMAERKNRHLLDVTRNLLLQASVPSRFWVEALSTAVFLINRLPSTVIDLDSPFFRLYKTHPDYSDLHTFGHSHKGFVCYDVSNCHFRISRNVTFFEDQFMFHRVSPALDDVVTLPNFSIMPESIERYKPGYVYVRKSRQQVPMPLPDTAPPPAPAMVEPRRSGRISRAPDRYSPDRYDASHTSLTASLSSISIPTCYSQAVKDVRWIKAMNEELQALQENFTWDIVSCPPDVKPIGCKWVYSVKLNSDGSLNRYKARLVALGNKQEYGIDYDETFAPVAKMTTVRTVISIAASSGWSLHQVDVKNAFLHGDLTEIIYMTPPQGLFSSSKGVCKLKRSLYGLKQAPRAWYEKFRSTLLGFSFTQSQYDSSLFIHSTSAGIVLLLLYVDDMVITGSDLASIQRLKQQLQSAFHMKDLGTLHYFLGLEVHSTSKGILLHQHKYATDLISMAGLESANPVDTPLEVNVKYHRDDGDLLPDPLLYRQLVGSLNYLTITRPDISFAVQQVSQFMHSPRHLHLAAVRRIIRYLKGTSHRGLFFPTGITPKLSAYSDADWAGCPDTRRSVTGWCMFLGSSLISWKSKKQARVSKSSTESEYRAMSAACSEIIWLRGLLAELGFPQTEPTSLYADNTSAIQIVANTVFHERTKHIEVDCHSIRDAYDDRLIALPHVSTQFQVADILTKAVPRPRHQFLVSKFMLLDKPHQFEGGCE</sequence>
<gene>
    <name evidence="1" type="ORF">MILVUS5_LOCUS36245</name>
</gene>
<name>A0ACB0LW31_TRIPR</name>